<dbReference type="EMBL" id="CP003924">
    <property type="protein sequence ID" value="AGS35322.1"/>
    <property type="molecule type" value="Genomic_DNA"/>
</dbReference>
<dbReference type="RefSeq" id="WP_020935255.1">
    <property type="nucleotide sequence ID" value="NC_021915.1"/>
</dbReference>
<proteinExistence type="predicted"/>
<organism evidence="2 3">
    <name type="scientific">Corynebacterium maris DSM 45190</name>
    <dbReference type="NCBI Taxonomy" id="1224163"/>
    <lineage>
        <taxon>Bacteria</taxon>
        <taxon>Bacillati</taxon>
        <taxon>Actinomycetota</taxon>
        <taxon>Actinomycetes</taxon>
        <taxon>Mycobacteriales</taxon>
        <taxon>Corynebacteriaceae</taxon>
        <taxon>Corynebacterium</taxon>
    </lineage>
</organism>
<evidence type="ECO:0008006" key="4">
    <source>
        <dbReference type="Google" id="ProtNLM"/>
    </source>
</evidence>
<dbReference type="OrthoDB" id="9801546at2"/>
<dbReference type="HOGENOM" id="CLU_1400436_0_0_11"/>
<name>S5SW60_9CORY</name>
<feature type="signal peptide" evidence="1">
    <location>
        <begin position="1"/>
        <end position="27"/>
    </location>
</feature>
<dbReference type="Proteomes" id="UP000015388">
    <property type="component" value="Chromosome"/>
</dbReference>
<sequence>MFSYLAVFRRQGVVLLAAALAAPLLLAACNTPRQVEPAQATSAQTSEPANTEALPPDAALGEDLVLGCSPAMPCEVGFRVDDIRVSLSCEEGRSDFHAPVGEGRLLITVEGEATAVRTAQDEHFHTFRRPSFEDALGPIEDAAMTSPCRASEQEKWTHPLEEGQTRPLGQTWVMPAQAEYMVLGRHRFEVPELT</sequence>
<keyword evidence="1" id="KW-0732">Signal</keyword>
<gene>
    <name evidence="2" type="ORF">B841_09245</name>
</gene>
<evidence type="ECO:0000256" key="1">
    <source>
        <dbReference type="SAM" id="SignalP"/>
    </source>
</evidence>
<evidence type="ECO:0000313" key="2">
    <source>
        <dbReference type="EMBL" id="AGS35322.1"/>
    </source>
</evidence>
<accession>S5SW60</accession>
<dbReference type="AlphaFoldDB" id="S5SW60"/>
<dbReference type="KEGG" id="cmd:B841_09245"/>
<reference evidence="2 3" key="1">
    <citation type="submission" date="2012-11" db="EMBL/GenBank/DDBJ databases">
        <title>The complete genome sequence of Corynebacterium maris Coryn-1 (=DSM 45190).</title>
        <authorList>
            <person name="Schaffert L."/>
            <person name="Albersmeier A."/>
            <person name="Kalinowski J."/>
            <person name="Ruckert C."/>
        </authorList>
    </citation>
    <scope>NUCLEOTIDE SEQUENCE [LARGE SCALE GENOMIC DNA]</scope>
    <source>
        <strain evidence="3">Coryn-1</strain>
    </source>
</reference>
<protein>
    <recommendedName>
        <fullName evidence="4">Secreted protein</fullName>
    </recommendedName>
</protein>
<dbReference type="PATRIC" id="fig|1224163.3.peg.1859"/>
<keyword evidence="3" id="KW-1185">Reference proteome</keyword>
<evidence type="ECO:0000313" key="3">
    <source>
        <dbReference type="Proteomes" id="UP000015388"/>
    </source>
</evidence>
<feature type="chain" id="PRO_5039031343" description="Secreted protein" evidence="1">
    <location>
        <begin position="28"/>
        <end position="194"/>
    </location>
</feature>